<dbReference type="GO" id="GO:0005737">
    <property type="term" value="C:cytoplasm"/>
    <property type="evidence" value="ECO:0007669"/>
    <property type="project" value="UniProtKB-SubCell"/>
</dbReference>
<accession>A0A016S8D7</accession>
<dbReference type="Gene3D" id="1.10.287.110">
    <property type="entry name" value="DnaJ domain"/>
    <property type="match status" value="1"/>
</dbReference>
<evidence type="ECO:0000256" key="5">
    <source>
        <dbReference type="ARBA" id="ARBA00023242"/>
    </source>
</evidence>
<dbReference type="PANTHER" id="PTHR44313">
    <property type="entry name" value="DNAJ HOMOLOG SUBFAMILY C MEMBER 17"/>
    <property type="match status" value="1"/>
</dbReference>
<dbReference type="GO" id="GO:0000390">
    <property type="term" value="P:spliceosomal complex disassembly"/>
    <property type="evidence" value="ECO:0007669"/>
    <property type="project" value="TreeGrafter"/>
</dbReference>
<dbReference type="InterPro" id="IPR052094">
    <property type="entry name" value="Pre-mRNA-splicing_ERAD"/>
</dbReference>
<evidence type="ECO:0000259" key="6">
    <source>
        <dbReference type="PROSITE" id="PS50076"/>
    </source>
</evidence>
<dbReference type="InterPro" id="IPR036869">
    <property type="entry name" value="J_dom_sf"/>
</dbReference>
<dbReference type="GO" id="GO:0005681">
    <property type="term" value="C:spliceosomal complex"/>
    <property type="evidence" value="ECO:0007669"/>
    <property type="project" value="TreeGrafter"/>
</dbReference>
<comment type="caution">
    <text evidence="7">The sequence shown here is derived from an EMBL/GenBank/DDBJ whole genome shotgun (WGS) entry which is preliminary data.</text>
</comment>
<dbReference type="InterPro" id="IPR001623">
    <property type="entry name" value="DnaJ_domain"/>
</dbReference>
<dbReference type="SMART" id="SM00271">
    <property type="entry name" value="DnaJ"/>
    <property type="match status" value="1"/>
</dbReference>
<sequence>MTAKIAFNPYEVLGLDRGCSDKDVQRAYKQQCLRWHPDKNLDNKEEAERRFIAAKEAFHFLFDKSKRDEYDRDYERVKQRESAYKARMEKADSARKKFIDELHQREREFAERSKTVEHLTPAQAYQKKKEEFSLVSPSNKPLRSSAFSQKKYNTGDQDAQQPRMDTLPALLEAMQQQLDIQARRMDEQGTVLAKLMEKMSATPPSLNAGTPIVVMDKHAIFDSLHRRIEKFVYDPDRGRTFDIWLKRYQDLFDNECNDLDEKDKTRLLVSRLDENCHQMLTGAISPKQPSDLPWKEVIEVLERQFGSAKTLFRRRFECFKTRYEGQDFTNYEMLVKTKCTDAK</sequence>
<gene>
    <name evidence="7" type="primary">Acey_s0274.g1028</name>
    <name evidence="7" type="ORF">Y032_0274g1028</name>
</gene>
<organism evidence="7 8">
    <name type="scientific">Ancylostoma ceylanicum</name>
    <dbReference type="NCBI Taxonomy" id="53326"/>
    <lineage>
        <taxon>Eukaryota</taxon>
        <taxon>Metazoa</taxon>
        <taxon>Ecdysozoa</taxon>
        <taxon>Nematoda</taxon>
        <taxon>Chromadorea</taxon>
        <taxon>Rhabditida</taxon>
        <taxon>Rhabditina</taxon>
        <taxon>Rhabditomorpha</taxon>
        <taxon>Strongyloidea</taxon>
        <taxon>Ancylostomatidae</taxon>
        <taxon>Ancylostomatinae</taxon>
        <taxon>Ancylostoma</taxon>
    </lineage>
</organism>
<dbReference type="STRING" id="53326.A0A016S8D7"/>
<keyword evidence="8" id="KW-1185">Reference proteome</keyword>
<dbReference type="OrthoDB" id="10250354at2759"/>
<dbReference type="EMBL" id="JARK01001610">
    <property type="protein sequence ID" value="EYB86726.1"/>
    <property type="molecule type" value="Genomic_DNA"/>
</dbReference>
<dbReference type="PROSITE" id="PS50076">
    <property type="entry name" value="DNAJ_2"/>
    <property type="match status" value="1"/>
</dbReference>
<comment type="subcellular location">
    <subcellularLocation>
        <location evidence="2">Cytoplasm</location>
    </subcellularLocation>
    <subcellularLocation>
        <location evidence="1">Nucleus</location>
    </subcellularLocation>
</comment>
<evidence type="ECO:0000313" key="7">
    <source>
        <dbReference type="EMBL" id="EYB86726.1"/>
    </source>
</evidence>
<feature type="domain" description="J" evidence="6">
    <location>
        <begin position="8"/>
        <end position="74"/>
    </location>
</feature>
<dbReference type="Proteomes" id="UP000024635">
    <property type="component" value="Unassembled WGS sequence"/>
</dbReference>
<reference evidence="8" key="1">
    <citation type="journal article" date="2015" name="Nat. Genet.">
        <title>The genome and transcriptome of the zoonotic hookworm Ancylostoma ceylanicum identify infection-specific gene families.</title>
        <authorList>
            <person name="Schwarz E.M."/>
            <person name="Hu Y."/>
            <person name="Antoshechkin I."/>
            <person name="Miller M.M."/>
            <person name="Sternberg P.W."/>
            <person name="Aroian R.V."/>
        </authorList>
    </citation>
    <scope>NUCLEOTIDE SEQUENCE</scope>
    <source>
        <strain evidence="8">HY135</strain>
    </source>
</reference>
<evidence type="ECO:0000256" key="2">
    <source>
        <dbReference type="ARBA" id="ARBA00004496"/>
    </source>
</evidence>
<dbReference type="Pfam" id="PF00226">
    <property type="entry name" value="DnaJ"/>
    <property type="match status" value="1"/>
</dbReference>
<keyword evidence="4" id="KW-0143">Chaperone</keyword>
<dbReference type="InterPro" id="IPR055510">
    <property type="entry name" value="DUF7083"/>
</dbReference>
<dbReference type="Pfam" id="PF23309">
    <property type="entry name" value="DUF7083"/>
    <property type="match status" value="1"/>
</dbReference>
<proteinExistence type="predicted"/>
<evidence type="ECO:0000256" key="4">
    <source>
        <dbReference type="ARBA" id="ARBA00023186"/>
    </source>
</evidence>
<keyword evidence="5" id="KW-0539">Nucleus</keyword>
<feature type="non-terminal residue" evidence="7">
    <location>
        <position position="343"/>
    </location>
</feature>
<dbReference type="PANTHER" id="PTHR44313:SF1">
    <property type="entry name" value="DNAJ HOMOLOG SUBFAMILY C MEMBER 17"/>
    <property type="match status" value="1"/>
</dbReference>
<dbReference type="AlphaFoldDB" id="A0A016S8D7"/>
<dbReference type="SUPFAM" id="SSF46565">
    <property type="entry name" value="Chaperone J-domain"/>
    <property type="match status" value="1"/>
</dbReference>
<keyword evidence="3" id="KW-0963">Cytoplasm</keyword>
<dbReference type="PRINTS" id="PR00625">
    <property type="entry name" value="JDOMAIN"/>
</dbReference>
<dbReference type="CDD" id="cd06257">
    <property type="entry name" value="DnaJ"/>
    <property type="match status" value="1"/>
</dbReference>
<evidence type="ECO:0000313" key="8">
    <source>
        <dbReference type="Proteomes" id="UP000024635"/>
    </source>
</evidence>
<name>A0A016S8D7_9BILA</name>
<protein>
    <recommendedName>
        <fullName evidence="6">J domain-containing protein</fullName>
    </recommendedName>
</protein>
<evidence type="ECO:0000256" key="1">
    <source>
        <dbReference type="ARBA" id="ARBA00004123"/>
    </source>
</evidence>
<evidence type="ECO:0000256" key="3">
    <source>
        <dbReference type="ARBA" id="ARBA00022490"/>
    </source>
</evidence>